<comment type="caution">
    <text evidence="2">The sequence shown here is derived from an EMBL/GenBank/DDBJ whole genome shotgun (WGS) entry which is preliminary data.</text>
</comment>
<dbReference type="AlphaFoldDB" id="A0A5R9E988"/>
<name>A0A5R9E988_9ACTN</name>
<gene>
    <name evidence="2" type="ORF">FEF34_24815</name>
</gene>
<evidence type="ECO:0000256" key="1">
    <source>
        <dbReference type="SAM" id="MobiDB-lite"/>
    </source>
</evidence>
<dbReference type="OrthoDB" id="4325316at2"/>
<dbReference type="RefSeq" id="WP_138055115.1">
    <property type="nucleotide sequence ID" value="NZ_VAWE01000001.1"/>
</dbReference>
<accession>A0A5R9E988</accession>
<protein>
    <recommendedName>
        <fullName evidence="4">Helix-turn-helix domain-containing protein</fullName>
    </recommendedName>
</protein>
<evidence type="ECO:0000313" key="3">
    <source>
        <dbReference type="Proteomes" id="UP000305921"/>
    </source>
</evidence>
<feature type="region of interest" description="Disordered" evidence="1">
    <location>
        <begin position="122"/>
        <end position="287"/>
    </location>
</feature>
<organism evidence="2 3">
    <name type="scientific">Streptomyces marianii</name>
    <dbReference type="NCBI Taxonomy" id="1817406"/>
    <lineage>
        <taxon>Bacteria</taxon>
        <taxon>Bacillati</taxon>
        <taxon>Actinomycetota</taxon>
        <taxon>Actinomycetes</taxon>
        <taxon>Kitasatosporales</taxon>
        <taxon>Streptomycetaceae</taxon>
        <taxon>Streptomyces</taxon>
    </lineage>
</organism>
<evidence type="ECO:0000313" key="2">
    <source>
        <dbReference type="EMBL" id="TLQ45787.1"/>
    </source>
</evidence>
<feature type="compositionally biased region" description="Low complexity" evidence="1">
    <location>
        <begin position="223"/>
        <end position="232"/>
    </location>
</feature>
<feature type="compositionally biased region" description="Basic and acidic residues" evidence="1">
    <location>
        <begin position="122"/>
        <end position="138"/>
    </location>
</feature>
<sequence>MSSSEHVQSVRNAWINRVRDEALRARRPEVSKAAHVGIIIATYADADGSNAFPSTATLSAIAGCTEETVTRCVRLLKATELMAAKRRPNQSTVYQLLIPTERINWAAHMHIWGESRQAKARRLAKEKAAAELAAKADPRNPSGDAVRNPSPAGDPEPVPGGAPTDSGTRPRTAPEPVPGRDPEPVPGGTYQYPPTSGRDPHPDHTLAGLSPQPPTAGAREEQQAAAAPQQPRLVPPPSGGRRAARGPAKTGSSGEARQQPLLISVRTPPHMPEDHAQTATTASDDDVRRAMAEHGRAEAVRLYGRHRVWALLPEPTTDTGTGGPRAQ</sequence>
<proteinExistence type="predicted"/>
<reference evidence="2 3" key="1">
    <citation type="submission" date="2019-05" db="EMBL/GenBank/DDBJ databases">
        <title>Streptomyces marianii sp. nov., a novel marine actinomycete from southern coast of India.</title>
        <authorList>
            <person name="Iniyan A.M."/>
            <person name="Wink J."/>
            <person name="Ramprasad E."/>
            <person name="Ramana C.V."/>
            <person name="Bunk B."/>
            <person name="Sproer C."/>
            <person name="Joseph F.-J.R.S."/>
            <person name="Vincent S.G.P."/>
        </authorList>
    </citation>
    <scope>NUCLEOTIDE SEQUENCE [LARGE SCALE GENOMIC DNA]</scope>
    <source>
        <strain evidence="2 3">ICN19</strain>
    </source>
</reference>
<dbReference type="EMBL" id="VAWE01000001">
    <property type="protein sequence ID" value="TLQ45787.1"/>
    <property type="molecule type" value="Genomic_DNA"/>
</dbReference>
<evidence type="ECO:0008006" key="4">
    <source>
        <dbReference type="Google" id="ProtNLM"/>
    </source>
</evidence>
<keyword evidence="3" id="KW-1185">Reference proteome</keyword>
<dbReference type="Proteomes" id="UP000305921">
    <property type="component" value="Unassembled WGS sequence"/>
</dbReference>